<dbReference type="AlphaFoldDB" id="A0A0J7J7U3"/>
<proteinExistence type="predicted"/>
<protein>
    <submittedName>
        <fullName evidence="2">Uncharacterized protein</fullName>
    </submittedName>
</protein>
<feature type="region of interest" description="Disordered" evidence="1">
    <location>
        <begin position="111"/>
        <end position="171"/>
    </location>
</feature>
<organism evidence="2 3">
    <name type="scientific">Marinobacter subterrani</name>
    <dbReference type="NCBI Taxonomy" id="1658765"/>
    <lineage>
        <taxon>Bacteria</taxon>
        <taxon>Pseudomonadati</taxon>
        <taxon>Pseudomonadota</taxon>
        <taxon>Gammaproteobacteria</taxon>
        <taxon>Pseudomonadales</taxon>
        <taxon>Marinobacteraceae</taxon>
        <taxon>Marinobacter</taxon>
    </lineage>
</organism>
<keyword evidence="3" id="KW-1185">Reference proteome</keyword>
<feature type="compositionally biased region" description="Polar residues" evidence="1">
    <location>
        <begin position="162"/>
        <end position="171"/>
    </location>
</feature>
<sequence>MKLGRCPVCHSHLHLDALIQDDAGSELLGLLASLGRPLARPLVQYLALFRPAKSDLSNARALKLAQDTLAIADRDSLIAGLQDTVRSLHEKRQRGETKPLKNHNYLKQVLASVAPDARKPGAESDSNRPTSWEKKQGVEETPEESRRKWEAQMRRLGVDPEQFNTKRNTGG</sequence>
<feature type="compositionally biased region" description="Basic and acidic residues" evidence="1">
    <location>
        <begin position="116"/>
        <end position="158"/>
    </location>
</feature>
<accession>A0A0J7J7U3</accession>
<dbReference type="EMBL" id="LFBU01000001">
    <property type="protein sequence ID" value="KMQ74024.1"/>
    <property type="molecule type" value="Genomic_DNA"/>
</dbReference>
<evidence type="ECO:0000256" key="1">
    <source>
        <dbReference type="SAM" id="MobiDB-lite"/>
    </source>
</evidence>
<dbReference type="Proteomes" id="UP000036102">
    <property type="component" value="Unassembled WGS sequence"/>
</dbReference>
<dbReference type="STRING" id="1658765.Msub_10195"/>
<dbReference type="RefSeq" id="WP_053077923.1">
    <property type="nucleotide sequence ID" value="NZ_LFBU01000001.1"/>
</dbReference>
<name>A0A0J7J7U3_9GAMM</name>
<evidence type="ECO:0000313" key="3">
    <source>
        <dbReference type="Proteomes" id="UP000036102"/>
    </source>
</evidence>
<dbReference type="OrthoDB" id="6872885at2"/>
<dbReference type="PATRIC" id="fig|1658765.3.peg.188"/>
<evidence type="ECO:0000313" key="2">
    <source>
        <dbReference type="EMBL" id="KMQ74024.1"/>
    </source>
</evidence>
<gene>
    <name evidence="2" type="ORF">Msub_10195</name>
</gene>
<reference evidence="2 3" key="1">
    <citation type="submission" date="2015-06" db="EMBL/GenBank/DDBJ databases">
        <title>Marinobacter subterrani, a genetically tractable neutrophilic iron-oxidizing strain isolated from the Soudan Iron Mine.</title>
        <authorList>
            <person name="Bonis B.M."/>
            <person name="Gralnick J.A."/>
        </authorList>
    </citation>
    <scope>NUCLEOTIDE SEQUENCE [LARGE SCALE GENOMIC DNA]</scope>
    <source>
        <strain evidence="2 3">JG233</strain>
    </source>
</reference>
<comment type="caution">
    <text evidence="2">The sequence shown here is derived from an EMBL/GenBank/DDBJ whole genome shotgun (WGS) entry which is preliminary data.</text>
</comment>